<dbReference type="Proteomes" id="UP000543174">
    <property type="component" value="Unassembled WGS sequence"/>
</dbReference>
<keyword evidence="3 6" id="KW-0812">Transmembrane</keyword>
<dbReference type="Pfam" id="PF09335">
    <property type="entry name" value="VTT_dom"/>
    <property type="match status" value="1"/>
</dbReference>
<reference evidence="8" key="1">
    <citation type="submission" date="2020-08" db="EMBL/GenBank/DDBJ databases">
        <title>Functional genomics of gut bacteria from endangered species of beetles.</title>
        <authorList>
            <person name="Carlos-Shanley C."/>
        </authorList>
    </citation>
    <scope>NUCLEOTIDE SEQUENCE [LARGE SCALE GENOMIC DNA]</scope>
    <source>
        <strain evidence="8">S00060</strain>
    </source>
</reference>
<keyword evidence="5 6" id="KW-0472">Membrane</keyword>
<sequence>MDFETLKHYLTLDGVLELLKQYQSFGIIPGLLFPILEAFIPILPLFAFVMANAAAFGLWLGFLISWVGSCVGSLLVFLIFRKYGQARFLHFISRHAQIRKIMIWVERHGFGPLFIMLCFPFTPSSAINVVAGLSRVSMAQFMLAVLAGKMVMIFMMSFIGADFVSFVKQPLKAVLVLVIIFVLWLVGKQIERRLNEKSKVKQYDK</sequence>
<evidence type="ECO:0000256" key="1">
    <source>
        <dbReference type="ARBA" id="ARBA00004651"/>
    </source>
</evidence>
<keyword evidence="9" id="KW-1185">Reference proteome</keyword>
<dbReference type="PANTHER" id="PTHR12677">
    <property type="entry name" value="GOLGI APPARATUS MEMBRANE PROTEIN TVP38-RELATED"/>
    <property type="match status" value="1"/>
</dbReference>
<evidence type="ECO:0000256" key="3">
    <source>
        <dbReference type="ARBA" id="ARBA00022692"/>
    </source>
</evidence>
<keyword evidence="2 6" id="KW-1003">Cell membrane</keyword>
<feature type="transmembrane region" description="Helical" evidence="6">
    <location>
        <begin position="171"/>
        <end position="187"/>
    </location>
</feature>
<keyword evidence="4 6" id="KW-1133">Transmembrane helix</keyword>
<evidence type="ECO:0000313" key="8">
    <source>
        <dbReference type="EMBL" id="MBA9038878.1"/>
    </source>
</evidence>
<dbReference type="AlphaFoldDB" id="A0A7W3N9H0"/>
<dbReference type="InterPro" id="IPR015414">
    <property type="entry name" value="TMEM64"/>
</dbReference>
<proteinExistence type="inferred from homology"/>
<feature type="transmembrane region" description="Helical" evidence="6">
    <location>
        <begin position="27"/>
        <end position="50"/>
    </location>
</feature>
<gene>
    <name evidence="8" type="ORF">HNP21_001985</name>
</gene>
<protein>
    <recommendedName>
        <fullName evidence="6">TVP38/TMEM64 family membrane protein</fullName>
    </recommendedName>
</protein>
<name>A0A7W3N9H0_PRIAR</name>
<organism evidence="8 9">
    <name type="scientific">Priestia aryabhattai</name>
    <name type="common">Bacillus aryabhattai</name>
    <dbReference type="NCBI Taxonomy" id="412384"/>
    <lineage>
        <taxon>Bacteria</taxon>
        <taxon>Bacillati</taxon>
        <taxon>Bacillota</taxon>
        <taxon>Bacilli</taxon>
        <taxon>Bacillales</taxon>
        <taxon>Bacillaceae</taxon>
        <taxon>Priestia</taxon>
    </lineage>
</organism>
<comment type="similarity">
    <text evidence="6">Belongs to the TVP38/TMEM64 family.</text>
</comment>
<evidence type="ECO:0000256" key="6">
    <source>
        <dbReference type="RuleBase" id="RU366058"/>
    </source>
</evidence>
<comment type="caution">
    <text evidence="6">Lacks conserved residue(s) required for the propagation of feature annotation.</text>
</comment>
<dbReference type="RefSeq" id="WP_013055346.1">
    <property type="nucleotide sequence ID" value="NZ_CP041519.1"/>
</dbReference>
<dbReference type="InterPro" id="IPR032816">
    <property type="entry name" value="VTT_dom"/>
</dbReference>
<dbReference type="GO" id="GO:0005886">
    <property type="term" value="C:plasma membrane"/>
    <property type="evidence" value="ECO:0007669"/>
    <property type="project" value="UniProtKB-SubCell"/>
</dbReference>
<evidence type="ECO:0000256" key="2">
    <source>
        <dbReference type="ARBA" id="ARBA00022475"/>
    </source>
</evidence>
<accession>A0A7W3N9H0</accession>
<evidence type="ECO:0000256" key="4">
    <source>
        <dbReference type="ARBA" id="ARBA00022989"/>
    </source>
</evidence>
<evidence type="ECO:0000313" key="9">
    <source>
        <dbReference type="Proteomes" id="UP000543174"/>
    </source>
</evidence>
<comment type="subcellular location">
    <subcellularLocation>
        <location evidence="1 6">Cell membrane</location>
        <topology evidence="1 6">Multi-pass membrane protein</topology>
    </subcellularLocation>
</comment>
<feature type="transmembrane region" description="Helical" evidence="6">
    <location>
        <begin position="56"/>
        <end position="80"/>
    </location>
</feature>
<feature type="domain" description="VTT" evidence="7">
    <location>
        <begin position="44"/>
        <end position="161"/>
    </location>
</feature>
<comment type="caution">
    <text evidence="8">The sequence shown here is derived from an EMBL/GenBank/DDBJ whole genome shotgun (WGS) entry which is preliminary data.</text>
</comment>
<feature type="transmembrane region" description="Helical" evidence="6">
    <location>
        <begin position="142"/>
        <end position="164"/>
    </location>
</feature>
<evidence type="ECO:0000259" key="7">
    <source>
        <dbReference type="Pfam" id="PF09335"/>
    </source>
</evidence>
<dbReference type="EMBL" id="JACJHT010000002">
    <property type="protein sequence ID" value="MBA9038878.1"/>
    <property type="molecule type" value="Genomic_DNA"/>
</dbReference>
<evidence type="ECO:0000256" key="5">
    <source>
        <dbReference type="ARBA" id="ARBA00023136"/>
    </source>
</evidence>
<dbReference type="PANTHER" id="PTHR12677:SF55">
    <property type="entry name" value="UNDECAPRENYL PHOSPHATE TRANSPORTER SAOUHSC_00901-RELATED"/>
    <property type="match status" value="1"/>
</dbReference>